<keyword evidence="3" id="KW-1185">Reference proteome</keyword>
<dbReference type="Pfam" id="PF04346">
    <property type="entry name" value="EutH"/>
    <property type="match status" value="1"/>
</dbReference>
<gene>
    <name evidence="2" type="ORF">DCMF_27450</name>
</gene>
<keyword evidence="1" id="KW-0812">Transmembrane</keyword>
<keyword evidence="1" id="KW-1133">Transmembrane helix</keyword>
<dbReference type="OrthoDB" id="9778282at2"/>
<feature type="transmembrane region" description="Helical" evidence="1">
    <location>
        <begin position="45"/>
        <end position="67"/>
    </location>
</feature>
<feature type="transmembrane region" description="Helical" evidence="1">
    <location>
        <begin position="106"/>
        <end position="126"/>
    </location>
</feature>
<dbReference type="Proteomes" id="UP000323521">
    <property type="component" value="Chromosome"/>
</dbReference>
<protein>
    <submittedName>
        <fullName evidence="2">Ethanolamine utilization protein EutH</fullName>
    </submittedName>
</protein>
<feature type="transmembrane region" description="Helical" evidence="1">
    <location>
        <begin position="7"/>
        <end position="25"/>
    </location>
</feature>
<dbReference type="EMBL" id="CP017634">
    <property type="protein sequence ID" value="ATW27990.1"/>
    <property type="molecule type" value="Genomic_DNA"/>
</dbReference>
<dbReference type="RefSeq" id="WP_148137389.1">
    <property type="nucleotide sequence ID" value="NZ_CP017634.1"/>
</dbReference>
<feature type="transmembrane region" description="Helical" evidence="1">
    <location>
        <begin position="363"/>
        <end position="382"/>
    </location>
</feature>
<evidence type="ECO:0000256" key="1">
    <source>
        <dbReference type="SAM" id="Phobius"/>
    </source>
</evidence>
<dbReference type="AlphaFoldDB" id="A0A3G1KZZ6"/>
<feature type="transmembrane region" description="Helical" evidence="1">
    <location>
        <begin position="231"/>
        <end position="255"/>
    </location>
</feature>
<feature type="transmembrane region" description="Helical" evidence="1">
    <location>
        <begin position="267"/>
        <end position="288"/>
    </location>
</feature>
<dbReference type="PIRSF" id="PIRSF019466">
    <property type="entry name" value="EutH"/>
    <property type="match status" value="1"/>
</dbReference>
<proteinExistence type="predicted"/>
<dbReference type="GO" id="GO:0005886">
    <property type="term" value="C:plasma membrane"/>
    <property type="evidence" value="ECO:0007669"/>
    <property type="project" value="TreeGrafter"/>
</dbReference>
<reference evidence="2 3" key="1">
    <citation type="submission" date="2016-10" db="EMBL/GenBank/DDBJ databases">
        <title>Complete Genome Sequence of Peptococcaceae strain DCMF.</title>
        <authorList>
            <person name="Edwards R.J."/>
            <person name="Holland S.I."/>
            <person name="Deshpande N.P."/>
            <person name="Wong Y.K."/>
            <person name="Ertan H."/>
            <person name="Manefield M."/>
            <person name="Russell T.L."/>
            <person name="Lee M.J."/>
        </authorList>
    </citation>
    <scope>NUCLEOTIDE SEQUENCE [LARGE SCALE GENOMIC DNA]</scope>
    <source>
        <strain evidence="2 3">DCMF</strain>
    </source>
</reference>
<name>A0A3G1KZZ6_FORW1</name>
<accession>A0A3G1KZZ6</accession>
<keyword evidence="1" id="KW-0472">Membrane</keyword>
<feature type="transmembrane region" description="Helical" evidence="1">
    <location>
        <begin position="189"/>
        <end position="210"/>
    </location>
</feature>
<feature type="transmembrane region" description="Helical" evidence="1">
    <location>
        <begin position="138"/>
        <end position="163"/>
    </location>
</feature>
<feature type="transmembrane region" description="Helical" evidence="1">
    <location>
        <begin position="79"/>
        <end position="100"/>
    </location>
</feature>
<dbReference type="InterPro" id="IPR007441">
    <property type="entry name" value="EutH"/>
</dbReference>
<evidence type="ECO:0000313" key="3">
    <source>
        <dbReference type="Proteomes" id="UP000323521"/>
    </source>
</evidence>
<dbReference type="KEGG" id="fwa:DCMF_27450"/>
<sequence length="406" mass="43699">MDFVGKLVLYIIMICCFSGAVASVLKEESGLGKAFEEGLQTVGSLFLPLVGLMVSVPYLTLLIQKVFGALYHKIGADPAIAATTFIPTDVGGYLLAHQMAQTPENWIMAMMVGIMAAPVISFNIPVGLSMLEKKDHRYLALGAMSGIIAIPFGVLTTCIILYFTKVPIRTAFSTTGAATYHLSFQLTDIFLNLAPLTVFCLLLALGLKYIPDKMIKGFMYYGKILMSALKLIVAVSIVEYYTGFFSATFGGWGFSPILADDQEKFRAVELLGAIGMMLAGAFPMVYLIQKYLQKPLRSMGKMIGLTPTGSAGLLAASANAIAMFKMVREMPAGDKVMCMAYSVCGGYVIGDFLAYTTNFQPTLMLPVLIGQLTGGILGILIAKKISVPQAEKIAQTQGLPNSQLIQ</sequence>
<organism evidence="2 3">
    <name type="scientific">Formimonas warabiya</name>
    <dbReference type="NCBI Taxonomy" id="1761012"/>
    <lineage>
        <taxon>Bacteria</taxon>
        <taxon>Bacillati</taxon>
        <taxon>Bacillota</taxon>
        <taxon>Clostridia</taxon>
        <taxon>Eubacteriales</taxon>
        <taxon>Peptococcaceae</taxon>
        <taxon>Candidatus Formimonas</taxon>
    </lineage>
</organism>
<dbReference type="PANTHER" id="PTHR40089">
    <property type="entry name" value="ETHANOLAMINE UTILIZATION PROTEIN EUTH"/>
    <property type="match status" value="1"/>
</dbReference>
<dbReference type="PANTHER" id="PTHR40089:SF1">
    <property type="entry name" value="ETHANOLAMINE PERMEASE EUTH-RELATED"/>
    <property type="match status" value="1"/>
</dbReference>
<evidence type="ECO:0000313" key="2">
    <source>
        <dbReference type="EMBL" id="ATW27990.1"/>
    </source>
</evidence>
<dbReference type="GO" id="GO:0034228">
    <property type="term" value="F:ethanolamine transmembrane transporter activity"/>
    <property type="evidence" value="ECO:0007669"/>
    <property type="project" value="InterPro"/>
</dbReference>